<evidence type="ECO:0000313" key="2">
    <source>
        <dbReference type="EMBL" id="ODV80318.1"/>
    </source>
</evidence>
<accession>A0A1E4SLE8</accession>
<dbReference type="EMBL" id="KV453911">
    <property type="protein sequence ID" value="ODV80318.1"/>
    <property type="molecule type" value="Genomic_DNA"/>
</dbReference>
<keyword evidence="3" id="KW-1185">Reference proteome</keyword>
<proteinExistence type="predicted"/>
<dbReference type="AlphaFoldDB" id="A0A1E4SLE8"/>
<sequence>MPSPQTPLVPSGQITPILSYQIPSFPLVTFIPLVSHKPTSSLNLPLISRTHFPRFPASHTLRLPESHDNHRETHPTKTPLYSAHTPPLIFPDATVVETSPIPPLNLHTTLHRIGSISVPNP</sequence>
<protein>
    <submittedName>
        <fullName evidence="2">Uncharacterized protein</fullName>
    </submittedName>
</protein>
<feature type="compositionally biased region" description="Basic and acidic residues" evidence="1">
    <location>
        <begin position="62"/>
        <end position="75"/>
    </location>
</feature>
<organism evidence="2 3">
    <name type="scientific">Suhomyces tanzawaensis NRRL Y-17324</name>
    <dbReference type="NCBI Taxonomy" id="984487"/>
    <lineage>
        <taxon>Eukaryota</taxon>
        <taxon>Fungi</taxon>
        <taxon>Dikarya</taxon>
        <taxon>Ascomycota</taxon>
        <taxon>Saccharomycotina</taxon>
        <taxon>Pichiomycetes</taxon>
        <taxon>Debaryomycetaceae</taxon>
        <taxon>Suhomyces</taxon>
    </lineage>
</organism>
<name>A0A1E4SLE8_9ASCO</name>
<evidence type="ECO:0000256" key="1">
    <source>
        <dbReference type="SAM" id="MobiDB-lite"/>
    </source>
</evidence>
<reference evidence="3" key="1">
    <citation type="submission" date="2016-05" db="EMBL/GenBank/DDBJ databases">
        <title>Comparative genomics of biotechnologically important yeasts.</title>
        <authorList>
            <consortium name="DOE Joint Genome Institute"/>
            <person name="Riley R."/>
            <person name="Haridas S."/>
            <person name="Wolfe K.H."/>
            <person name="Lopes M.R."/>
            <person name="Hittinger C.T."/>
            <person name="Goker M."/>
            <person name="Salamov A."/>
            <person name="Wisecaver J."/>
            <person name="Long T.M."/>
            <person name="Aerts A.L."/>
            <person name="Barry K."/>
            <person name="Choi C."/>
            <person name="Clum A."/>
            <person name="Coughlan A.Y."/>
            <person name="Deshpande S."/>
            <person name="Douglass A.P."/>
            <person name="Hanson S.J."/>
            <person name="Klenk H.-P."/>
            <person name="Labutti K."/>
            <person name="Lapidus A."/>
            <person name="Lindquist E."/>
            <person name="Lipzen A."/>
            <person name="Meier-Kolthoff J.P."/>
            <person name="Ohm R.A."/>
            <person name="Otillar R.P."/>
            <person name="Pangilinan J."/>
            <person name="Peng Y."/>
            <person name="Rokas A."/>
            <person name="Rosa C.A."/>
            <person name="Scheuner C."/>
            <person name="Sibirny A.A."/>
            <person name="Slot J.C."/>
            <person name="Stielow J.B."/>
            <person name="Sun H."/>
            <person name="Kurtzman C.P."/>
            <person name="Blackwell M."/>
            <person name="Grigoriev I.V."/>
            <person name="Jeffries T.W."/>
        </authorList>
    </citation>
    <scope>NUCLEOTIDE SEQUENCE [LARGE SCALE GENOMIC DNA]</scope>
    <source>
        <strain evidence="3">NRRL Y-17324</strain>
    </source>
</reference>
<evidence type="ECO:0000313" key="3">
    <source>
        <dbReference type="Proteomes" id="UP000094285"/>
    </source>
</evidence>
<feature type="region of interest" description="Disordered" evidence="1">
    <location>
        <begin position="61"/>
        <end position="83"/>
    </location>
</feature>
<dbReference type="GeneID" id="30981077"/>
<gene>
    <name evidence="2" type="ORF">CANTADRAFT_232760</name>
</gene>
<dbReference type="Proteomes" id="UP000094285">
    <property type="component" value="Unassembled WGS sequence"/>
</dbReference>
<dbReference type="RefSeq" id="XP_020065440.1">
    <property type="nucleotide sequence ID" value="XM_020206940.1"/>
</dbReference>